<dbReference type="AlphaFoldDB" id="A0A6N2UT87"/>
<organism evidence="1">
    <name type="scientific">Akkermansia muciniphila</name>
    <dbReference type="NCBI Taxonomy" id="239935"/>
    <lineage>
        <taxon>Bacteria</taxon>
        <taxon>Pseudomonadati</taxon>
        <taxon>Verrucomicrobiota</taxon>
        <taxon>Verrucomicrobiia</taxon>
        <taxon>Verrucomicrobiales</taxon>
        <taxon>Akkermansiaceae</taxon>
        <taxon>Akkermansia</taxon>
    </lineage>
</organism>
<sequence length="296" mass="31690">MKLLLMLNASLLLCAAVQAKFPADGLIKTAASGAIQGKTVLMKAENAELSKSKLAKIRSVKFIAGMAEKDSGASWEINVAQDGEYILEAWYTFPWTATASARYELKCGDSAPFLWNVPTSGGGEADGGIYHLGRMNLVKGKQTFTLKKKGRDGIYIRYIRLIPASIFPVVQPAASGKITLSPENCLITHALAKDAGKFNILSHFSSVSWEIFTKNGGTYTVTTDYAIADPASTLFKLGYSINDKLTEFTFPGTGGWSRFVKHSPGVLTLPPGKCTLTVKGITSGAETKSIVLAPAP</sequence>
<dbReference type="RefSeq" id="WP_102733210.1">
    <property type="nucleotide sequence ID" value="NZ_CACRSS010000020.1"/>
</dbReference>
<gene>
    <name evidence="1" type="ORF">AMLFYP55_01065</name>
</gene>
<dbReference type="EMBL" id="CACRSS010000020">
    <property type="protein sequence ID" value="VYT20497.1"/>
    <property type="molecule type" value="Genomic_DNA"/>
</dbReference>
<reference evidence="1" key="1">
    <citation type="submission" date="2019-11" db="EMBL/GenBank/DDBJ databases">
        <authorList>
            <person name="Feng L."/>
        </authorList>
    </citation>
    <scope>NUCLEOTIDE SEQUENCE</scope>
    <source>
        <strain evidence="1">AMuciniphilaLFYP55</strain>
    </source>
</reference>
<dbReference type="OrthoDB" id="9801455at2"/>
<evidence type="ECO:0000313" key="1">
    <source>
        <dbReference type="EMBL" id="VYT20497.1"/>
    </source>
</evidence>
<accession>A0A6N2UT87</accession>
<dbReference type="GeneID" id="84024289"/>
<dbReference type="InterPro" id="IPR008979">
    <property type="entry name" value="Galactose-bd-like_sf"/>
</dbReference>
<proteinExistence type="predicted"/>
<dbReference type="Gene3D" id="2.60.120.260">
    <property type="entry name" value="Galactose-binding domain-like"/>
    <property type="match status" value="2"/>
</dbReference>
<name>A0A6N2UT87_9BACT</name>
<dbReference type="SUPFAM" id="SSF49785">
    <property type="entry name" value="Galactose-binding domain-like"/>
    <property type="match status" value="1"/>
</dbReference>
<protein>
    <submittedName>
        <fullName evidence="1">Carbohydrate binding module (Family 6)</fullName>
    </submittedName>
</protein>